<keyword evidence="4" id="KW-0408">Iron</keyword>
<keyword evidence="2" id="KW-0004">4Fe-4S</keyword>
<dbReference type="Proteomes" id="UP000321408">
    <property type="component" value="Chromosome"/>
</dbReference>
<dbReference type="Gene3D" id="1.20.1440.230">
    <property type="entry name" value="NADH-ubiquinone oxidoreductase 51kDa subunit, iron-sulphur binding domain"/>
    <property type="match status" value="1"/>
</dbReference>
<evidence type="ECO:0000256" key="2">
    <source>
        <dbReference type="ARBA" id="ARBA00022485"/>
    </source>
</evidence>
<keyword evidence="8" id="KW-1185">Reference proteome</keyword>
<gene>
    <name evidence="7" type="ORF">DSAG12_03333</name>
</gene>
<dbReference type="FunFam" id="1.20.1440.230:FF:000001">
    <property type="entry name" value="Mitochondrial NADH dehydrogenase flavoprotein 1"/>
    <property type="match status" value="1"/>
</dbReference>
<dbReference type="Gene3D" id="3.40.50.11540">
    <property type="entry name" value="NADH-ubiquinone oxidoreductase 51kDa subunit"/>
    <property type="match status" value="1"/>
</dbReference>
<dbReference type="AlphaFoldDB" id="A0A5B9DFI4"/>
<dbReference type="RefSeq" id="WP_147664388.1">
    <property type="nucleotide sequence ID" value="NZ_CP042905.2"/>
</dbReference>
<dbReference type="Gene3D" id="3.30.70.20">
    <property type="match status" value="1"/>
</dbReference>
<reference evidence="7 8" key="1">
    <citation type="journal article" date="2020" name="Nature">
        <title>Isolation of an archaeon at the prokaryote-eukaryote interface.</title>
        <authorList>
            <person name="Imachi H."/>
            <person name="Nobu M.K."/>
            <person name="Nakahara N."/>
            <person name="Morono Y."/>
            <person name="Ogawara M."/>
            <person name="Takaki Y."/>
            <person name="Takano Y."/>
            <person name="Uematsu K."/>
            <person name="Ikuta T."/>
            <person name="Ito M."/>
            <person name="Matsui Y."/>
            <person name="Miyazaki M."/>
            <person name="Murata K."/>
            <person name="Saito Y."/>
            <person name="Sakai S."/>
            <person name="Song C."/>
            <person name="Tasumi E."/>
            <person name="Yamanaka Y."/>
            <person name="Yamaguchi T."/>
            <person name="Kamagata Y."/>
            <person name="Tamaki H."/>
            <person name="Takai K."/>
        </authorList>
    </citation>
    <scope>NUCLEOTIDE SEQUENCE [LARGE SCALE GENOMIC DNA]</scope>
    <source>
        <strain evidence="7 8">MK-D1</strain>
    </source>
</reference>
<dbReference type="InterPro" id="IPR019575">
    <property type="entry name" value="Nuop51_4Fe4S-bd"/>
</dbReference>
<dbReference type="InterPro" id="IPR017900">
    <property type="entry name" value="4Fe4S_Fe_S_CS"/>
</dbReference>
<accession>A0A5B9DFI4</accession>
<organism evidence="7 8">
    <name type="scientific">Promethearchaeum syntrophicum</name>
    <dbReference type="NCBI Taxonomy" id="2594042"/>
    <lineage>
        <taxon>Archaea</taxon>
        <taxon>Promethearchaeati</taxon>
        <taxon>Promethearchaeota</taxon>
        <taxon>Promethearchaeia</taxon>
        <taxon>Promethearchaeales</taxon>
        <taxon>Promethearchaeaceae</taxon>
        <taxon>Promethearchaeum</taxon>
    </lineage>
</organism>
<evidence type="ECO:0000313" key="7">
    <source>
        <dbReference type="EMBL" id="QEE17496.1"/>
    </source>
</evidence>
<proteinExistence type="inferred from homology"/>
<dbReference type="SUPFAM" id="SSF52833">
    <property type="entry name" value="Thioredoxin-like"/>
    <property type="match status" value="1"/>
</dbReference>
<dbReference type="SUPFAM" id="SSF142984">
    <property type="entry name" value="Nqo1 middle domain-like"/>
    <property type="match status" value="1"/>
</dbReference>
<evidence type="ECO:0000256" key="5">
    <source>
        <dbReference type="ARBA" id="ARBA00023014"/>
    </source>
</evidence>
<dbReference type="Gene3D" id="6.10.250.1450">
    <property type="match status" value="1"/>
</dbReference>
<dbReference type="GO" id="GO:0051539">
    <property type="term" value="F:4 iron, 4 sulfur cluster binding"/>
    <property type="evidence" value="ECO:0007669"/>
    <property type="project" value="UniProtKB-KW"/>
</dbReference>
<dbReference type="InterPro" id="IPR036249">
    <property type="entry name" value="Thioredoxin-like_sf"/>
</dbReference>
<dbReference type="Pfam" id="PF14697">
    <property type="entry name" value="Fer4_21"/>
    <property type="match status" value="1"/>
</dbReference>
<dbReference type="SMART" id="SM00928">
    <property type="entry name" value="NADH_4Fe-4S"/>
    <property type="match status" value="1"/>
</dbReference>
<evidence type="ECO:0000256" key="4">
    <source>
        <dbReference type="ARBA" id="ARBA00023004"/>
    </source>
</evidence>
<feature type="domain" description="4Fe-4S ferredoxin-type" evidence="6">
    <location>
        <begin position="574"/>
        <end position="601"/>
    </location>
</feature>
<dbReference type="InterPro" id="IPR017896">
    <property type="entry name" value="4Fe4S_Fe-S-bd"/>
</dbReference>
<dbReference type="KEGG" id="psyt:DSAG12_03333"/>
<keyword evidence="3" id="KW-0479">Metal-binding</keyword>
<dbReference type="FunFam" id="3.40.50.11540:FF:000001">
    <property type="entry name" value="NADH dehydrogenase [ubiquinone] flavoprotein 1, mitochondrial"/>
    <property type="match status" value="1"/>
</dbReference>
<feature type="domain" description="4Fe-4S ferredoxin-type" evidence="6">
    <location>
        <begin position="543"/>
        <end position="573"/>
    </location>
</feature>
<dbReference type="GeneID" id="41331300"/>
<dbReference type="Pfam" id="PF10589">
    <property type="entry name" value="NADH_4Fe-4S"/>
    <property type="match status" value="1"/>
</dbReference>
<dbReference type="PROSITE" id="PS00198">
    <property type="entry name" value="4FE4S_FER_1"/>
    <property type="match status" value="2"/>
</dbReference>
<evidence type="ECO:0000256" key="3">
    <source>
        <dbReference type="ARBA" id="ARBA00022723"/>
    </source>
</evidence>
<dbReference type="EMBL" id="CP042905">
    <property type="protein sequence ID" value="QEE17496.1"/>
    <property type="molecule type" value="Genomic_DNA"/>
</dbReference>
<dbReference type="Gene3D" id="3.10.20.600">
    <property type="match status" value="1"/>
</dbReference>
<dbReference type="InterPro" id="IPR037207">
    <property type="entry name" value="Nuop51_4Fe4S-bd_sf"/>
</dbReference>
<comment type="similarity">
    <text evidence="1">Belongs to the complex I 51 kDa subunit family.</text>
</comment>
<dbReference type="Gene3D" id="3.40.30.10">
    <property type="entry name" value="Glutaredoxin"/>
    <property type="match status" value="1"/>
</dbReference>
<dbReference type="PANTHER" id="PTHR43578">
    <property type="entry name" value="NADH-QUINONE OXIDOREDUCTASE SUBUNIT F"/>
    <property type="match status" value="1"/>
</dbReference>
<dbReference type="CDD" id="cd02980">
    <property type="entry name" value="TRX_Fd_family"/>
    <property type="match status" value="1"/>
</dbReference>
<dbReference type="PROSITE" id="PS51379">
    <property type="entry name" value="4FE4S_FER_2"/>
    <property type="match status" value="2"/>
</dbReference>
<name>A0A5B9DFI4_9ARCH</name>
<dbReference type="GO" id="GO:0046872">
    <property type="term" value="F:metal ion binding"/>
    <property type="evidence" value="ECO:0007669"/>
    <property type="project" value="UniProtKB-KW"/>
</dbReference>
<dbReference type="SUPFAM" id="SSF54862">
    <property type="entry name" value="4Fe-4S ferredoxins"/>
    <property type="match status" value="1"/>
</dbReference>
<keyword evidence="5" id="KW-0411">Iron-sulfur</keyword>
<evidence type="ECO:0000259" key="6">
    <source>
        <dbReference type="PROSITE" id="PS51379"/>
    </source>
</evidence>
<evidence type="ECO:0000313" key="8">
    <source>
        <dbReference type="Proteomes" id="UP000321408"/>
    </source>
</evidence>
<reference evidence="7 8" key="2">
    <citation type="journal article" date="2024" name="Int. J. Syst. Evol. Microbiol.">
        <title>Promethearchaeum syntrophicum gen. nov., sp. nov., an anaerobic, obligately syntrophic archaeon, the first isolate of the lineage 'Asgard' archaea, and proposal of the new archaeal phylum Promethearchaeota phyl. nov. and kingdom Promethearchaeati regn. nov.</title>
        <authorList>
            <person name="Imachi H."/>
            <person name="Nobu M.K."/>
            <person name="Kato S."/>
            <person name="Takaki Y."/>
            <person name="Miyazaki M."/>
            <person name="Miyata M."/>
            <person name="Ogawara M."/>
            <person name="Saito Y."/>
            <person name="Sakai S."/>
            <person name="Tahara Y.O."/>
            <person name="Takano Y."/>
            <person name="Tasumi E."/>
            <person name="Uematsu K."/>
            <person name="Yoshimura T."/>
            <person name="Itoh T."/>
            <person name="Ohkuma M."/>
            <person name="Takai K."/>
        </authorList>
    </citation>
    <scope>NUCLEOTIDE SEQUENCE [LARGE SCALE GENOMIC DNA]</scope>
    <source>
        <strain evidence="7 8">MK-D1</strain>
    </source>
</reference>
<dbReference type="GO" id="GO:0016491">
    <property type="term" value="F:oxidoreductase activity"/>
    <property type="evidence" value="ECO:0007669"/>
    <property type="project" value="UniProtKB-ARBA"/>
</dbReference>
<sequence>MVQNIKRLTVGMNSCGIANGAEDLYNILSQKIEESNLKVPLIQVGCIGMCYHEPLIDVITEDTIYTYGDVTEKKLDRIFEDHILNGNIIEDWIVKKDSFKENIFAIENRTTWDIDNFFKKQKKIVLENSGYINAESIKEYIESGGYQALKKTLQMNPEEVIDEVSKSGLRGRGGAGFSTGLKWKFTRKEDSKIKYVICNADEGDPGAFMDRNVMEGDPHRVIEGMIICAYAIGAPEGLVYIRAEYPLAIKRLKIALKSAHENGYLGDNILNSGFSFDITIKEGAGAFVCGEETAMIHSIEGDRGMPTSKPPFPAQKGVWAYPTNINNVETLANVSWIIRKGSQAFADIGVGKSKGSKVFALAGKIKRGGNVEVPMGITLKEILIDIGGGTKSGSDVKAIQLGGPSGGCIPGSLLNLKVTYEDIAATGAIVGSGGMIVMDESTCMVDITKFFLDFTVKESCGKCVFCRIGTKRMLEILQKITDGNGTLDDLDNLLDLSEKIKKGSLCGLGKTAPNPVLTTLKYFTDEFKEHIENHKCRAGICKPLIHYEITDDCIGCTLCAKKCPVQAIEGEAKEKHFIIQEKCSKCGTCYSICPSKAINII</sequence>
<protein>
    <submittedName>
        <fullName evidence="7">NADH-ubiquinone oxidoreductase-F iron-sulfur binding region domain-containing protein</fullName>
    </submittedName>
</protein>
<dbReference type="SUPFAM" id="SSF142019">
    <property type="entry name" value="Nqo1 FMN-binding domain-like"/>
    <property type="match status" value="1"/>
</dbReference>
<evidence type="ECO:0000256" key="1">
    <source>
        <dbReference type="ARBA" id="ARBA00007523"/>
    </source>
</evidence>
<dbReference type="Pfam" id="PF01512">
    <property type="entry name" value="Complex1_51K"/>
    <property type="match status" value="1"/>
</dbReference>
<dbReference type="SUPFAM" id="SSF140490">
    <property type="entry name" value="Nqo1C-terminal domain-like"/>
    <property type="match status" value="1"/>
</dbReference>
<dbReference type="PANTHER" id="PTHR43578:SF3">
    <property type="entry name" value="NADH-QUINONE OXIDOREDUCTASE SUBUNIT F"/>
    <property type="match status" value="1"/>
</dbReference>
<dbReference type="InterPro" id="IPR011538">
    <property type="entry name" value="Nuo51_FMN-bd"/>
</dbReference>
<dbReference type="OrthoDB" id="297477at2157"/>
<dbReference type="InterPro" id="IPR037225">
    <property type="entry name" value="Nuo51_FMN-bd_sf"/>
</dbReference>